<accession>A0AAD8ME99</accession>
<keyword evidence="2" id="KW-1185">Reference proteome</keyword>
<gene>
    <name evidence="1" type="ORF">POM88_028718</name>
</gene>
<dbReference type="Pfam" id="PF03004">
    <property type="entry name" value="Transposase_24"/>
    <property type="match status" value="1"/>
</dbReference>
<dbReference type="AlphaFoldDB" id="A0AAD8ME99"/>
<dbReference type="Proteomes" id="UP001237642">
    <property type="component" value="Unassembled WGS sequence"/>
</dbReference>
<dbReference type="InterPro" id="IPR004252">
    <property type="entry name" value="Probable_transposase_24"/>
</dbReference>
<reference evidence="1" key="2">
    <citation type="submission" date="2023-05" db="EMBL/GenBank/DDBJ databases">
        <authorList>
            <person name="Schelkunov M.I."/>
        </authorList>
    </citation>
    <scope>NUCLEOTIDE SEQUENCE</scope>
    <source>
        <strain evidence="1">Hsosn_3</strain>
        <tissue evidence="1">Leaf</tissue>
    </source>
</reference>
<name>A0AAD8ME99_9APIA</name>
<evidence type="ECO:0000313" key="1">
    <source>
        <dbReference type="EMBL" id="KAK1372525.1"/>
    </source>
</evidence>
<sequence>MLTGLCLIGGNYYTFDPQYATEAEARASITEHMRDNMRKILSEEKTRADKKIQKDGVDYVNHGPSYFKPKVLEKFCKYWKSDDFQRKSAFAKAARGRVRTPHTSGSYTFERRRRDYKRKHGEEQDIIEYFKDTHTLRKKKQSDQISKAAIDAIIKRYLEICADKGIDSKKTQIQSWIYAVGAKKNKILGFPKLCMSDVIGILRS</sequence>
<organism evidence="1 2">
    <name type="scientific">Heracleum sosnowskyi</name>
    <dbReference type="NCBI Taxonomy" id="360622"/>
    <lineage>
        <taxon>Eukaryota</taxon>
        <taxon>Viridiplantae</taxon>
        <taxon>Streptophyta</taxon>
        <taxon>Embryophyta</taxon>
        <taxon>Tracheophyta</taxon>
        <taxon>Spermatophyta</taxon>
        <taxon>Magnoliopsida</taxon>
        <taxon>eudicotyledons</taxon>
        <taxon>Gunneridae</taxon>
        <taxon>Pentapetalae</taxon>
        <taxon>asterids</taxon>
        <taxon>campanulids</taxon>
        <taxon>Apiales</taxon>
        <taxon>Apiaceae</taxon>
        <taxon>Apioideae</taxon>
        <taxon>apioid superclade</taxon>
        <taxon>Tordylieae</taxon>
        <taxon>Tordyliinae</taxon>
        <taxon>Heracleum</taxon>
    </lineage>
</organism>
<protein>
    <submittedName>
        <fullName evidence="1">Uncharacterized protein</fullName>
    </submittedName>
</protein>
<reference evidence="1" key="1">
    <citation type="submission" date="2023-02" db="EMBL/GenBank/DDBJ databases">
        <title>Genome of toxic invasive species Heracleum sosnowskyi carries increased number of genes despite the absence of recent whole-genome duplications.</title>
        <authorList>
            <person name="Schelkunov M."/>
            <person name="Shtratnikova V."/>
            <person name="Makarenko M."/>
            <person name="Klepikova A."/>
            <person name="Omelchenko D."/>
            <person name="Novikova G."/>
            <person name="Obukhova E."/>
            <person name="Bogdanov V."/>
            <person name="Penin A."/>
            <person name="Logacheva M."/>
        </authorList>
    </citation>
    <scope>NUCLEOTIDE SEQUENCE</scope>
    <source>
        <strain evidence="1">Hsosn_3</strain>
        <tissue evidence="1">Leaf</tissue>
    </source>
</reference>
<proteinExistence type="predicted"/>
<comment type="caution">
    <text evidence="1">The sequence shown here is derived from an EMBL/GenBank/DDBJ whole genome shotgun (WGS) entry which is preliminary data.</text>
</comment>
<evidence type="ECO:0000313" key="2">
    <source>
        <dbReference type="Proteomes" id="UP001237642"/>
    </source>
</evidence>
<dbReference type="EMBL" id="JAUIZM010000007">
    <property type="protein sequence ID" value="KAK1372525.1"/>
    <property type="molecule type" value="Genomic_DNA"/>
</dbReference>